<evidence type="ECO:0000313" key="4">
    <source>
        <dbReference type="Proteomes" id="UP000659223"/>
    </source>
</evidence>
<evidence type="ECO:0008006" key="5">
    <source>
        <dbReference type="Google" id="ProtNLM"/>
    </source>
</evidence>
<reference evidence="4" key="1">
    <citation type="journal article" date="2019" name="Int. J. Syst. Evol. Microbiol.">
        <title>The Global Catalogue of Microorganisms (GCM) 10K type strain sequencing project: providing services to taxonomists for standard genome sequencing and annotation.</title>
        <authorList>
            <consortium name="The Broad Institute Genomics Platform"/>
            <consortium name="The Broad Institute Genome Sequencing Center for Infectious Disease"/>
            <person name="Wu L."/>
            <person name="Ma J."/>
        </authorList>
    </citation>
    <scope>NUCLEOTIDE SEQUENCE [LARGE SCALE GENOMIC DNA]</scope>
    <source>
        <strain evidence="4">JCM 4586</strain>
    </source>
</reference>
<keyword evidence="2" id="KW-1133">Transmembrane helix</keyword>
<evidence type="ECO:0000256" key="2">
    <source>
        <dbReference type="SAM" id="Phobius"/>
    </source>
</evidence>
<comment type="caution">
    <text evidence="3">The sequence shown here is derived from an EMBL/GenBank/DDBJ whole genome shotgun (WGS) entry which is preliminary data.</text>
</comment>
<keyword evidence="2" id="KW-0472">Membrane</keyword>
<feature type="transmembrane region" description="Helical" evidence="2">
    <location>
        <begin position="305"/>
        <end position="326"/>
    </location>
</feature>
<evidence type="ECO:0000313" key="3">
    <source>
        <dbReference type="EMBL" id="GGX87428.1"/>
    </source>
</evidence>
<feature type="region of interest" description="Disordered" evidence="1">
    <location>
        <begin position="871"/>
        <end position="894"/>
    </location>
</feature>
<feature type="transmembrane region" description="Helical" evidence="2">
    <location>
        <begin position="356"/>
        <end position="375"/>
    </location>
</feature>
<feature type="transmembrane region" description="Helical" evidence="2">
    <location>
        <begin position="268"/>
        <end position="285"/>
    </location>
</feature>
<proteinExistence type="predicted"/>
<feature type="transmembrane region" description="Helical" evidence="2">
    <location>
        <begin position="395"/>
        <end position="418"/>
    </location>
</feature>
<feature type="transmembrane region" description="Helical" evidence="2">
    <location>
        <begin position="556"/>
        <end position="574"/>
    </location>
</feature>
<sequence length="894" mass="96804">MPGSRGAATRGGGRVAAEAQGLTGHGVRQDQRRVARPARVLDPGNVPDAVEIRVHGVSGTPPADVLQIAELRPVGGDDTARFLRRSEPPVEPPVREAFHWGNMTSGSVSKALWLLLAPFGVLNLARYTLPMLVRTPGDPRTEERRGARRTADAVLRLLGLVLTLLLTAAVAFVAIDLIAFQCGNDMLCTSGNSWLPLSSKQPTSWSWRLPLGAAAPAALIWLLVRFGRQVYVYPPPTAAKPEEWPDGVGALAQKPFWATSPRAPMLRLFHTTAAVALLAMLVAYASVKPVAGLRTAEGWEDDALWAMFGFAAVVGLLCVVLTAVGYHPRGEKLKYDPTGRDAIEIPMPCLILRRSMWAALLAVMVLAVFFGPHATRQATGKEPANLAGFEWAFNALYLACAVLLLALLVTTCLLRGVISTQGLVKGQRPMWGGLACPVLASFAVLLATGFTAGAAIQTARLLGSLVQPEETPPDDEPLLVLPTVFHVTALLWALVVAAAVVSGICVWCFRPGWVRNLRDRVREDYPGTSPTELPDRTVARIAEAWRLAAVKYRLPTVLLVIALTGLVCALLQGYSACESLVLGKDRGFTWIKDALYHRVLLGVKFFGLADDVGAWALTGLAAGLVFLGMRAFRSPQWRRGVGVLWDLLAFWPRLAHPIVPPPYGGRAVLSLTRRIQDKTAEGRTVVLSGHSQGSLICAAAVLQTAALRSAGKPRALDRLALLTHGSQLTWAYARLFPAYAGYPVLRDVYEKLGGRWRNLHRWSDYLGGPVLARPATGRVRPELGAWTALDGAEVMPKPSDKGDLWLRCIGPEIQLRDPYRVVAQDDKPEAPLLKHTAYYADPAYDQVVQELIDSVPGRPSAATRLRTAVARRLRADRRPPGRRPGGSPKGWPGG</sequence>
<dbReference type="Proteomes" id="UP000659223">
    <property type="component" value="Unassembled WGS sequence"/>
</dbReference>
<feature type="transmembrane region" description="Helical" evidence="2">
    <location>
        <begin position="612"/>
        <end position="629"/>
    </location>
</feature>
<name>A0ABQ2YM49_9ACTN</name>
<feature type="region of interest" description="Disordered" evidence="1">
    <location>
        <begin position="1"/>
        <end position="34"/>
    </location>
</feature>
<feature type="transmembrane region" description="Helical" evidence="2">
    <location>
        <begin position="430"/>
        <end position="456"/>
    </location>
</feature>
<dbReference type="EMBL" id="BMUT01000007">
    <property type="protein sequence ID" value="GGX87428.1"/>
    <property type="molecule type" value="Genomic_DNA"/>
</dbReference>
<feature type="transmembrane region" description="Helical" evidence="2">
    <location>
        <begin position="154"/>
        <end position="180"/>
    </location>
</feature>
<organism evidence="3 4">
    <name type="scientific">Streptomyces hiroshimensis</name>
    <dbReference type="NCBI Taxonomy" id="66424"/>
    <lineage>
        <taxon>Bacteria</taxon>
        <taxon>Bacillati</taxon>
        <taxon>Actinomycetota</taxon>
        <taxon>Actinomycetes</taxon>
        <taxon>Kitasatosporales</taxon>
        <taxon>Streptomycetaceae</taxon>
        <taxon>Streptomyces</taxon>
    </lineage>
</organism>
<protein>
    <recommendedName>
        <fullName evidence="5">Integral membrane protein</fullName>
    </recommendedName>
</protein>
<keyword evidence="4" id="KW-1185">Reference proteome</keyword>
<gene>
    <name evidence="3" type="ORF">GCM10010324_36150</name>
</gene>
<feature type="transmembrane region" description="Helical" evidence="2">
    <location>
        <begin position="205"/>
        <end position="224"/>
    </location>
</feature>
<evidence type="ECO:0000256" key="1">
    <source>
        <dbReference type="SAM" id="MobiDB-lite"/>
    </source>
</evidence>
<feature type="transmembrane region" description="Helical" evidence="2">
    <location>
        <begin position="489"/>
        <end position="509"/>
    </location>
</feature>
<accession>A0ABQ2YM49</accession>
<keyword evidence="2" id="KW-0812">Transmembrane</keyword>
<feature type="compositionally biased region" description="Gly residues" evidence="1">
    <location>
        <begin position="883"/>
        <end position="894"/>
    </location>
</feature>